<feature type="compositionally biased region" description="Acidic residues" evidence="1">
    <location>
        <begin position="47"/>
        <end position="60"/>
    </location>
</feature>
<dbReference type="InterPro" id="IPR044285">
    <property type="entry name" value="PWP1"/>
</dbReference>
<sequence length="218" mass="24495">MDFDEEQIKGGSQIFCMSWVPKKAAKKVPDQILLTAGELKDVFKDSENEEVNPEGPDGLDESMQSDGSIDNDDVMDDCDDVTDDCDDVTDDCDDSSNADGDVTDDDLKEFDMSNYDNESDTIQDDGLSSLVMFPTNTDDPYMSKQINSDSEDEKKEREAINLHEDDNLLVTAKCERDFNSLEVHVYNEKTNDFYVHHDIPLSGAPLCMEWLNFDPGSL</sequence>
<evidence type="ECO:0000256" key="1">
    <source>
        <dbReference type="SAM" id="MobiDB-lite"/>
    </source>
</evidence>
<feature type="region of interest" description="Disordered" evidence="1">
    <location>
        <begin position="43"/>
        <end position="107"/>
    </location>
</feature>
<reference evidence="2" key="2">
    <citation type="submission" date="2025-08" db="UniProtKB">
        <authorList>
            <consortium name="Ensembl"/>
        </authorList>
    </citation>
    <scope>IDENTIFICATION</scope>
</reference>
<reference evidence="2" key="3">
    <citation type="submission" date="2025-09" db="UniProtKB">
        <authorList>
            <consortium name="Ensembl"/>
        </authorList>
    </citation>
    <scope>IDENTIFICATION</scope>
</reference>
<dbReference type="STRING" id="51511.ENSCSAVP00000011292"/>
<dbReference type="OMA" id="ICQHAED"/>
<dbReference type="PANTHER" id="PTHR14091">
    <property type="entry name" value="PERIODIC TRYPTOPHAN PROTEIN 1"/>
    <property type="match status" value="1"/>
</dbReference>
<accession>H2Z130</accession>
<proteinExistence type="predicted"/>
<dbReference type="Ensembl" id="ENSCSAVT00000011425.1">
    <property type="protein sequence ID" value="ENSCSAVP00000011292.1"/>
    <property type="gene ID" value="ENSCSAVG00000006605.1"/>
</dbReference>
<organism evidence="2 3">
    <name type="scientific">Ciona savignyi</name>
    <name type="common">Pacific transparent sea squirt</name>
    <dbReference type="NCBI Taxonomy" id="51511"/>
    <lineage>
        <taxon>Eukaryota</taxon>
        <taxon>Metazoa</taxon>
        <taxon>Chordata</taxon>
        <taxon>Tunicata</taxon>
        <taxon>Ascidiacea</taxon>
        <taxon>Phlebobranchia</taxon>
        <taxon>Cionidae</taxon>
        <taxon>Ciona</taxon>
    </lineage>
</organism>
<keyword evidence="3" id="KW-1185">Reference proteome</keyword>
<feature type="compositionally biased region" description="Acidic residues" evidence="1">
    <location>
        <begin position="69"/>
        <end position="107"/>
    </location>
</feature>
<name>H2Z130_CIOSA</name>
<reference evidence="3" key="1">
    <citation type="submission" date="2003-08" db="EMBL/GenBank/DDBJ databases">
        <authorList>
            <person name="Birren B."/>
            <person name="Nusbaum C."/>
            <person name="Abebe A."/>
            <person name="Abouelleil A."/>
            <person name="Adekoya E."/>
            <person name="Ait-zahra M."/>
            <person name="Allen N."/>
            <person name="Allen T."/>
            <person name="An P."/>
            <person name="Anderson M."/>
            <person name="Anderson S."/>
            <person name="Arachchi H."/>
            <person name="Armbruster J."/>
            <person name="Bachantsang P."/>
            <person name="Baldwin J."/>
            <person name="Barry A."/>
            <person name="Bayul T."/>
            <person name="Blitshsteyn B."/>
            <person name="Bloom T."/>
            <person name="Blye J."/>
            <person name="Boguslavskiy L."/>
            <person name="Borowsky M."/>
            <person name="Boukhgalter B."/>
            <person name="Brunache A."/>
            <person name="Butler J."/>
            <person name="Calixte N."/>
            <person name="Calvo S."/>
            <person name="Camarata J."/>
            <person name="Campo K."/>
            <person name="Chang J."/>
            <person name="Cheshatsang Y."/>
            <person name="Citroen M."/>
            <person name="Collymore A."/>
            <person name="Considine T."/>
            <person name="Cook A."/>
            <person name="Cooke P."/>
            <person name="Corum B."/>
            <person name="Cuomo C."/>
            <person name="David R."/>
            <person name="Dawoe T."/>
            <person name="Degray S."/>
            <person name="Dodge S."/>
            <person name="Dooley K."/>
            <person name="Dorje P."/>
            <person name="Dorjee K."/>
            <person name="Dorris L."/>
            <person name="Duffey N."/>
            <person name="Dupes A."/>
            <person name="Elkins T."/>
            <person name="Engels R."/>
            <person name="Erickson J."/>
            <person name="Farina A."/>
            <person name="Faro S."/>
            <person name="Ferreira P."/>
            <person name="Fischer H."/>
            <person name="Fitzgerald M."/>
            <person name="Foley K."/>
            <person name="Gage D."/>
            <person name="Galagan J."/>
            <person name="Gearin G."/>
            <person name="Gnerre S."/>
            <person name="Gnirke A."/>
            <person name="Goyette A."/>
            <person name="Graham J."/>
            <person name="Grandbois E."/>
            <person name="Gyaltsen K."/>
            <person name="Hafez N."/>
            <person name="Hagopian D."/>
            <person name="Hagos B."/>
            <person name="Hall J."/>
            <person name="Hatcher B."/>
            <person name="Heller A."/>
            <person name="Higgins H."/>
            <person name="Honan T."/>
            <person name="Horn A."/>
            <person name="Houde N."/>
            <person name="Hughes L."/>
            <person name="Hulme W."/>
            <person name="Husby E."/>
            <person name="Iliev I."/>
            <person name="Jaffe D."/>
            <person name="Jones C."/>
            <person name="Kamal M."/>
            <person name="Kamat A."/>
            <person name="Kamvysselis M."/>
            <person name="Karlsson E."/>
            <person name="Kells C."/>
            <person name="Kieu A."/>
            <person name="Kisner P."/>
            <person name="Kodira C."/>
            <person name="Kulbokas E."/>
            <person name="Labutti K."/>
            <person name="Lama D."/>
            <person name="Landers T."/>
            <person name="Leger J."/>
            <person name="Levine S."/>
            <person name="Lewis D."/>
            <person name="Lewis T."/>
            <person name="Lindblad-toh K."/>
            <person name="Liu X."/>
            <person name="Lokyitsang T."/>
            <person name="Lokyitsang Y."/>
            <person name="Lucien O."/>
            <person name="Lui A."/>
            <person name="Ma L.J."/>
            <person name="Mabbitt R."/>
            <person name="Macdonald J."/>
            <person name="Maclean C."/>
            <person name="Major J."/>
            <person name="Manning J."/>
            <person name="Marabella R."/>
            <person name="Maru K."/>
            <person name="Matthews C."/>
            <person name="Mauceli E."/>
            <person name="Mccarthy M."/>
            <person name="Mcdonough S."/>
            <person name="Mcghee T."/>
            <person name="Meldrim J."/>
            <person name="Meneus L."/>
            <person name="Mesirov J."/>
            <person name="Mihalev A."/>
            <person name="Mihova T."/>
            <person name="Mikkelsen T."/>
            <person name="Mlenga V."/>
            <person name="Moru K."/>
            <person name="Mozes J."/>
            <person name="Mulrain L."/>
            <person name="Munson G."/>
            <person name="Naylor J."/>
            <person name="Newes C."/>
            <person name="Nguyen C."/>
            <person name="Nguyen N."/>
            <person name="Nguyen T."/>
            <person name="Nicol R."/>
            <person name="Nielsen C."/>
            <person name="Nizzari M."/>
            <person name="Norbu C."/>
            <person name="Norbu N."/>
            <person name="O'donnell P."/>
            <person name="Okoawo O."/>
            <person name="O'leary S."/>
            <person name="Omotosho B."/>
            <person name="O'neill K."/>
            <person name="Osman S."/>
            <person name="Parker S."/>
            <person name="Perrin D."/>
            <person name="Phunkhang P."/>
            <person name="Piqani B."/>
            <person name="Purcell S."/>
            <person name="Rachupka T."/>
            <person name="Ramasamy U."/>
            <person name="Rameau R."/>
            <person name="Ray V."/>
            <person name="Raymond C."/>
            <person name="Retta R."/>
            <person name="Richardson S."/>
            <person name="Rise C."/>
            <person name="Rodriguez J."/>
            <person name="Rogers J."/>
            <person name="Rogov P."/>
            <person name="Rutman M."/>
            <person name="Schupbach R."/>
            <person name="Seaman C."/>
            <person name="Settipalli S."/>
            <person name="Sharpe T."/>
            <person name="Sheridan J."/>
            <person name="Sherpa N."/>
            <person name="Shi J."/>
            <person name="Smirnov S."/>
            <person name="Smith C."/>
            <person name="Sougnez C."/>
            <person name="Spencer B."/>
            <person name="Stalker J."/>
            <person name="Stange-thomann N."/>
            <person name="Stavropoulos S."/>
            <person name="Stetson K."/>
            <person name="Stone C."/>
            <person name="Stone S."/>
            <person name="Stubbs M."/>
            <person name="Talamas J."/>
            <person name="Tchuinga P."/>
            <person name="Tenzing P."/>
            <person name="Tesfaye S."/>
            <person name="Theodore J."/>
            <person name="Thoulutsang Y."/>
            <person name="Topham K."/>
            <person name="Towey S."/>
            <person name="Tsamla T."/>
            <person name="Tsomo N."/>
            <person name="Vallee D."/>
            <person name="Vassiliev H."/>
            <person name="Venkataraman V."/>
            <person name="Vinson J."/>
            <person name="Vo A."/>
            <person name="Wade C."/>
            <person name="Wang S."/>
            <person name="Wangchuk T."/>
            <person name="Wangdi T."/>
            <person name="Whittaker C."/>
            <person name="Wilkinson J."/>
            <person name="Wu Y."/>
            <person name="Wyman D."/>
            <person name="Yadav S."/>
            <person name="Yang S."/>
            <person name="Yang X."/>
            <person name="Yeager S."/>
            <person name="Yee E."/>
            <person name="Young G."/>
            <person name="Zainoun J."/>
            <person name="Zembeck L."/>
            <person name="Zimmer A."/>
            <person name="Zody M."/>
            <person name="Lander E."/>
        </authorList>
    </citation>
    <scope>NUCLEOTIDE SEQUENCE [LARGE SCALE GENOMIC DNA]</scope>
</reference>
<dbReference type="Proteomes" id="UP000007875">
    <property type="component" value="Unassembled WGS sequence"/>
</dbReference>
<dbReference type="InParanoid" id="H2Z130"/>
<dbReference type="GO" id="GO:0006364">
    <property type="term" value="P:rRNA processing"/>
    <property type="evidence" value="ECO:0007669"/>
    <property type="project" value="InterPro"/>
</dbReference>
<dbReference type="GeneTree" id="ENSGT00390000017324"/>
<evidence type="ECO:0000313" key="2">
    <source>
        <dbReference type="Ensembl" id="ENSCSAVP00000011292.1"/>
    </source>
</evidence>
<dbReference type="AlphaFoldDB" id="H2Z130"/>
<evidence type="ECO:0000313" key="3">
    <source>
        <dbReference type="Proteomes" id="UP000007875"/>
    </source>
</evidence>
<dbReference type="GO" id="GO:0005634">
    <property type="term" value="C:nucleus"/>
    <property type="evidence" value="ECO:0007669"/>
    <property type="project" value="TreeGrafter"/>
</dbReference>
<dbReference type="PANTHER" id="PTHR14091:SF0">
    <property type="entry name" value="PERIODIC TRYPTOPHAN PROTEIN 1 HOMOLOG"/>
    <property type="match status" value="1"/>
</dbReference>
<dbReference type="eggNOG" id="KOG0270">
    <property type="taxonomic scope" value="Eukaryota"/>
</dbReference>
<protein>
    <submittedName>
        <fullName evidence="2">Uncharacterized protein</fullName>
    </submittedName>
</protein>
<dbReference type="HOGENOM" id="CLU_1168208_0_0_1"/>